<reference evidence="1 2" key="1">
    <citation type="submission" date="2014-03" db="EMBL/GenBank/DDBJ databases">
        <title>Draft Genome Sequence of Actibacterium mucosum KCTC 23349, a Marine Alphaproteobacterium with Complex Ionic Requirements Isolated from Mediterranean Seawater at Malvarrosa Beach, Valencia, Spain.</title>
        <authorList>
            <person name="Arahal D.R."/>
            <person name="Shao Z."/>
            <person name="Lai Q."/>
            <person name="Pujalte M.J."/>
        </authorList>
    </citation>
    <scope>NUCLEOTIDE SEQUENCE [LARGE SCALE GENOMIC DNA]</scope>
    <source>
        <strain evidence="1 2">KCTC 23349</strain>
    </source>
</reference>
<protein>
    <submittedName>
        <fullName evidence="1">Uncharacterized protein</fullName>
    </submittedName>
</protein>
<sequence>MTDPDPRGLIAEAYAIDDITEAQCRTIFLNWAVTAGDTGASAIQALLDRHTTPDHPMSRILREAAQTGVVPRRRGGRAARLDG</sequence>
<dbReference type="Proteomes" id="UP000026249">
    <property type="component" value="Unassembled WGS sequence"/>
</dbReference>
<dbReference type="RefSeq" id="WP_035261541.1">
    <property type="nucleotide sequence ID" value="NZ_JFKE01000007.1"/>
</dbReference>
<organism evidence="1 2">
    <name type="scientific">Actibacterium mucosum KCTC 23349</name>
    <dbReference type="NCBI Taxonomy" id="1454373"/>
    <lineage>
        <taxon>Bacteria</taxon>
        <taxon>Pseudomonadati</taxon>
        <taxon>Pseudomonadota</taxon>
        <taxon>Alphaproteobacteria</taxon>
        <taxon>Rhodobacterales</taxon>
        <taxon>Roseobacteraceae</taxon>
        <taxon>Actibacterium</taxon>
    </lineage>
</organism>
<dbReference type="OrthoDB" id="7778431at2"/>
<evidence type="ECO:0000313" key="1">
    <source>
        <dbReference type="EMBL" id="KAJ54563.1"/>
    </source>
</evidence>
<accession>A0A037ZG20</accession>
<name>A0A037ZG20_9RHOB</name>
<proteinExistence type="predicted"/>
<dbReference type="STRING" id="1454373.ACMU_17810"/>
<evidence type="ECO:0000313" key="2">
    <source>
        <dbReference type="Proteomes" id="UP000026249"/>
    </source>
</evidence>
<dbReference type="AlphaFoldDB" id="A0A037ZG20"/>
<gene>
    <name evidence="1" type="ORF">ACMU_17810</name>
</gene>
<comment type="caution">
    <text evidence="1">The sequence shown here is derived from an EMBL/GenBank/DDBJ whole genome shotgun (WGS) entry which is preliminary data.</text>
</comment>
<keyword evidence="2" id="KW-1185">Reference proteome</keyword>
<dbReference type="EMBL" id="JFKE01000007">
    <property type="protein sequence ID" value="KAJ54563.1"/>
    <property type="molecule type" value="Genomic_DNA"/>
</dbReference>